<comment type="similarity">
    <text evidence="2">Belongs to the major facilitator superfamily. Monocarboxylate porter (TC 2.A.1.13) family.</text>
</comment>
<dbReference type="AlphaFoldDB" id="A0A9W8I4M3"/>
<feature type="transmembrane region" description="Helical" evidence="3">
    <location>
        <begin position="68"/>
        <end position="90"/>
    </location>
</feature>
<feature type="transmembrane region" description="Helical" evidence="3">
    <location>
        <begin position="264"/>
        <end position="283"/>
    </location>
</feature>
<gene>
    <name evidence="5" type="ORF">H4R20_000758</name>
</gene>
<keyword evidence="6" id="KW-1185">Reference proteome</keyword>
<dbReference type="InterPro" id="IPR006121">
    <property type="entry name" value="HMA_dom"/>
</dbReference>
<feature type="domain" description="Major facilitator superfamily (MFS) profile" evidence="4">
    <location>
        <begin position="27"/>
        <end position="429"/>
    </location>
</feature>
<dbReference type="Gene3D" id="3.30.70.100">
    <property type="match status" value="1"/>
</dbReference>
<dbReference type="InterPro" id="IPR011701">
    <property type="entry name" value="MFS"/>
</dbReference>
<feature type="transmembrane region" description="Helical" evidence="3">
    <location>
        <begin position="97"/>
        <end position="115"/>
    </location>
</feature>
<evidence type="ECO:0000256" key="3">
    <source>
        <dbReference type="SAM" id="Phobius"/>
    </source>
</evidence>
<keyword evidence="3" id="KW-0472">Membrane</keyword>
<dbReference type="CDD" id="cd17352">
    <property type="entry name" value="MFS_MCT_SLC16"/>
    <property type="match status" value="1"/>
</dbReference>
<dbReference type="InterPro" id="IPR036259">
    <property type="entry name" value="MFS_trans_sf"/>
</dbReference>
<feature type="transmembrane region" description="Helical" evidence="3">
    <location>
        <begin position="28"/>
        <end position="48"/>
    </location>
</feature>
<feature type="transmembrane region" description="Helical" evidence="3">
    <location>
        <begin position="121"/>
        <end position="142"/>
    </location>
</feature>
<name>A0A9W8I4M3_9FUNG</name>
<dbReference type="PROSITE" id="PS50850">
    <property type="entry name" value="MFS"/>
    <property type="match status" value="1"/>
</dbReference>
<dbReference type="SUPFAM" id="SSF103473">
    <property type="entry name" value="MFS general substrate transporter"/>
    <property type="match status" value="1"/>
</dbReference>
<accession>A0A9W8I4M3</accession>
<proteinExistence type="inferred from homology"/>
<feature type="transmembrane region" description="Helical" evidence="3">
    <location>
        <begin position="186"/>
        <end position="206"/>
    </location>
</feature>
<reference evidence="5" key="1">
    <citation type="submission" date="2022-07" db="EMBL/GenBank/DDBJ databases">
        <title>Phylogenomic reconstructions and comparative analyses of Kickxellomycotina fungi.</title>
        <authorList>
            <person name="Reynolds N.K."/>
            <person name="Stajich J.E."/>
            <person name="Barry K."/>
            <person name="Grigoriev I.V."/>
            <person name="Crous P."/>
            <person name="Smith M.E."/>
        </authorList>
    </citation>
    <scope>NUCLEOTIDE SEQUENCE</scope>
    <source>
        <strain evidence="5">NRRL 1565</strain>
    </source>
</reference>
<dbReference type="InterPro" id="IPR020846">
    <property type="entry name" value="MFS_dom"/>
</dbReference>
<dbReference type="InterPro" id="IPR050327">
    <property type="entry name" value="Proton-linked_MCT"/>
</dbReference>
<comment type="subcellular location">
    <subcellularLocation>
        <location evidence="1">Membrane</location>
        <topology evidence="1">Multi-pass membrane protein</topology>
    </subcellularLocation>
</comment>
<comment type="caution">
    <text evidence="5">The sequence shown here is derived from an EMBL/GenBank/DDBJ whole genome shotgun (WGS) entry which is preliminary data.</text>
</comment>
<evidence type="ECO:0000313" key="5">
    <source>
        <dbReference type="EMBL" id="KAJ2808624.1"/>
    </source>
</evidence>
<dbReference type="Proteomes" id="UP001140094">
    <property type="component" value="Unassembled WGS sequence"/>
</dbReference>
<dbReference type="PANTHER" id="PTHR11360:SF284">
    <property type="entry name" value="EG:103B4.3 PROTEIN-RELATED"/>
    <property type="match status" value="1"/>
</dbReference>
<protein>
    <recommendedName>
        <fullName evidence="4">Major facilitator superfamily (MFS) profile domain-containing protein</fullName>
    </recommendedName>
</protein>
<dbReference type="InterPro" id="IPR036163">
    <property type="entry name" value="HMA_dom_sf"/>
</dbReference>
<feature type="transmembrane region" description="Helical" evidence="3">
    <location>
        <begin position="354"/>
        <end position="377"/>
    </location>
</feature>
<keyword evidence="3" id="KW-0812">Transmembrane</keyword>
<dbReference type="GO" id="GO:0046872">
    <property type="term" value="F:metal ion binding"/>
    <property type="evidence" value="ECO:0007669"/>
    <property type="project" value="InterPro"/>
</dbReference>
<feature type="transmembrane region" description="Helical" evidence="3">
    <location>
        <begin position="320"/>
        <end position="342"/>
    </location>
</feature>
<feature type="transmembrane region" description="Helical" evidence="3">
    <location>
        <begin position="154"/>
        <end position="174"/>
    </location>
</feature>
<dbReference type="Pfam" id="PF00403">
    <property type="entry name" value="HMA"/>
    <property type="match status" value="1"/>
</dbReference>
<evidence type="ECO:0000313" key="6">
    <source>
        <dbReference type="Proteomes" id="UP001140094"/>
    </source>
</evidence>
<evidence type="ECO:0000256" key="1">
    <source>
        <dbReference type="ARBA" id="ARBA00004141"/>
    </source>
</evidence>
<dbReference type="GO" id="GO:0016020">
    <property type="term" value="C:membrane"/>
    <property type="evidence" value="ECO:0007669"/>
    <property type="project" value="UniProtKB-SubCell"/>
</dbReference>
<sequence length="490" mass="52112">MTETTIACDEETGYKEIVVPPPDTLEGWIVVLGSFLVLMLSVGTINSFGVYLQEYHLEVFSTTPTSTISWIGTLQFSIMCLFGIGAGVLTERIDTRIVVAVGCVVTGAAMLVASACNTVTGLILTQGLLYGIGGSCIMNPALSMPSQWIKKYRAIATGFAIAGGNVGGLWLSFATRAMVSNLGWKWSLRIDGLMIIVVGCAASPLLRSRLAVARTERLIDIPAMKNVRFVLLFFASIFSCAGYYMPYYFMPSYVVVVIGQPSNWGANISSILNASSIAGRLLVGISADYMGPLNALIVSTVMSTIAVLVMWLPFKSLGVMIASAVVFGFFSGSLASLVPVVTANLFGITRLPSILGLLLISYTIGTLISSPVGSALLDKYGDGDFKFNVEMSCGGCSKAVDNALKKAELLHDVNLENKLVVVRVDEPLKDKALEIKREEILAVIQKTGKKTTKLPDDTKVDEKVLKSLDAQAAAAKAEAAKAAGEKPAAA</sequence>
<dbReference type="PANTHER" id="PTHR11360">
    <property type="entry name" value="MONOCARBOXYLATE TRANSPORTER"/>
    <property type="match status" value="1"/>
</dbReference>
<feature type="transmembrane region" description="Helical" evidence="3">
    <location>
        <begin position="295"/>
        <end position="314"/>
    </location>
</feature>
<dbReference type="EMBL" id="JANBUO010000034">
    <property type="protein sequence ID" value="KAJ2808624.1"/>
    <property type="molecule type" value="Genomic_DNA"/>
</dbReference>
<dbReference type="OrthoDB" id="6509908at2759"/>
<organism evidence="5 6">
    <name type="scientific">Coemansia guatemalensis</name>
    <dbReference type="NCBI Taxonomy" id="2761395"/>
    <lineage>
        <taxon>Eukaryota</taxon>
        <taxon>Fungi</taxon>
        <taxon>Fungi incertae sedis</taxon>
        <taxon>Zoopagomycota</taxon>
        <taxon>Kickxellomycotina</taxon>
        <taxon>Kickxellomycetes</taxon>
        <taxon>Kickxellales</taxon>
        <taxon>Kickxellaceae</taxon>
        <taxon>Coemansia</taxon>
    </lineage>
</organism>
<evidence type="ECO:0000259" key="4">
    <source>
        <dbReference type="PROSITE" id="PS50850"/>
    </source>
</evidence>
<dbReference type="CDD" id="cd00371">
    <property type="entry name" value="HMA"/>
    <property type="match status" value="1"/>
</dbReference>
<dbReference type="Gene3D" id="1.20.1250.20">
    <property type="entry name" value="MFS general substrate transporter like domains"/>
    <property type="match status" value="2"/>
</dbReference>
<dbReference type="GO" id="GO:0022857">
    <property type="term" value="F:transmembrane transporter activity"/>
    <property type="evidence" value="ECO:0007669"/>
    <property type="project" value="InterPro"/>
</dbReference>
<evidence type="ECO:0000256" key="2">
    <source>
        <dbReference type="ARBA" id="ARBA00006727"/>
    </source>
</evidence>
<keyword evidence="3" id="KW-1133">Transmembrane helix</keyword>
<dbReference type="SUPFAM" id="SSF55008">
    <property type="entry name" value="HMA, heavy metal-associated domain"/>
    <property type="match status" value="1"/>
</dbReference>
<feature type="transmembrane region" description="Helical" evidence="3">
    <location>
        <begin position="227"/>
        <end position="244"/>
    </location>
</feature>
<dbReference type="Pfam" id="PF07690">
    <property type="entry name" value="MFS_1"/>
    <property type="match status" value="1"/>
</dbReference>